<dbReference type="Proteomes" id="UP000886674">
    <property type="component" value="Unassembled WGS sequence"/>
</dbReference>
<reference evidence="1" key="1">
    <citation type="journal article" date="2021" name="Proc. Natl. Acad. Sci. U.S.A.">
        <title>Global biogeography of chemosynthetic symbionts reveals both localized and globally distributed symbiont groups. .</title>
        <authorList>
            <person name="Osvatic J.T."/>
            <person name="Wilkins L.G.E."/>
            <person name="Leibrecht L."/>
            <person name="Leray M."/>
            <person name="Zauner S."/>
            <person name="Polzin J."/>
            <person name="Camacho Y."/>
            <person name="Gros O."/>
            <person name="van Gils J.A."/>
            <person name="Eisen J.A."/>
            <person name="Petersen J.M."/>
            <person name="Yuen B."/>
        </authorList>
    </citation>
    <scope>NUCLEOTIDE SEQUENCE</scope>
    <source>
        <strain evidence="1">MAGclacostrist055</strain>
    </source>
</reference>
<protein>
    <submittedName>
        <fullName evidence="1">Uncharacterized protein</fullName>
    </submittedName>
</protein>
<proteinExistence type="predicted"/>
<name>A0A9E4TUH8_9GAMM</name>
<comment type="caution">
    <text evidence="1">The sequence shown here is derived from an EMBL/GenBank/DDBJ whole genome shotgun (WGS) entry which is preliminary data.</text>
</comment>
<evidence type="ECO:0000313" key="1">
    <source>
        <dbReference type="EMBL" id="MCG7979766.1"/>
    </source>
</evidence>
<dbReference type="EMBL" id="JAEPCR010000084">
    <property type="protein sequence ID" value="MCG7979766.1"/>
    <property type="molecule type" value="Genomic_DNA"/>
</dbReference>
<dbReference type="AlphaFoldDB" id="A0A9E4TUH8"/>
<evidence type="ECO:0000313" key="2">
    <source>
        <dbReference type="Proteomes" id="UP000886674"/>
    </source>
</evidence>
<gene>
    <name evidence="1" type="ORF">JAY77_16675</name>
</gene>
<accession>A0A9E4TUH8</accession>
<organism evidence="1 2">
    <name type="scientific">Candidatus Thiodiazotropha taylori</name>
    <dbReference type="NCBI Taxonomy" id="2792791"/>
    <lineage>
        <taxon>Bacteria</taxon>
        <taxon>Pseudomonadati</taxon>
        <taxon>Pseudomonadota</taxon>
        <taxon>Gammaproteobacteria</taxon>
        <taxon>Chromatiales</taxon>
        <taxon>Sedimenticolaceae</taxon>
        <taxon>Candidatus Thiodiazotropha</taxon>
    </lineage>
</organism>
<sequence length="131" mass="14480">MEKSTKYLLTGFVIAIVISIGGYITQLREESQLETLVTKCEAENKSAPKGPWLAYQTAPLVCKPSELSSLSIADTVGIQKEIVTASMSLGNIFKQSVMIALCILLLFSLPAIWYFILRRVRELAKAIRNEG</sequence>